<comment type="similarity">
    <text evidence="2">Belongs to the major facilitator superfamily. Proton-dependent oligopeptide transporter (POT/PTR) (TC 2.A.17) family.</text>
</comment>
<dbReference type="Proteomes" id="UP000593562">
    <property type="component" value="Unassembled WGS sequence"/>
</dbReference>
<dbReference type="GO" id="GO:0016020">
    <property type="term" value="C:membrane"/>
    <property type="evidence" value="ECO:0007669"/>
    <property type="project" value="UniProtKB-SubCell"/>
</dbReference>
<gene>
    <name evidence="7" type="ORF">HS088_TW23G00069</name>
</gene>
<evidence type="ECO:0000256" key="2">
    <source>
        <dbReference type="ARBA" id="ARBA00005982"/>
    </source>
</evidence>
<dbReference type="Gene3D" id="1.20.1250.20">
    <property type="entry name" value="MFS general substrate transporter like domains"/>
    <property type="match status" value="1"/>
</dbReference>
<dbReference type="GO" id="GO:0022857">
    <property type="term" value="F:transmembrane transporter activity"/>
    <property type="evidence" value="ECO:0007669"/>
    <property type="project" value="InterPro"/>
</dbReference>
<organism evidence="7 8">
    <name type="scientific">Tripterygium wilfordii</name>
    <name type="common">Thunder God vine</name>
    <dbReference type="NCBI Taxonomy" id="458696"/>
    <lineage>
        <taxon>Eukaryota</taxon>
        <taxon>Viridiplantae</taxon>
        <taxon>Streptophyta</taxon>
        <taxon>Embryophyta</taxon>
        <taxon>Tracheophyta</taxon>
        <taxon>Spermatophyta</taxon>
        <taxon>Magnoliopsida</taxon>
        <taxon>eudicotyledons</taxon>
        <taxon>Gunneridae</taxon>
        <taxon>Pentapetalae</taxon>
        <taxon>rosids</taxon>
        <taxon>fabids</taxon>
        <taxon>Celastrales</taxon>
        <taxon>Celastraceae</taxon>
        <taxon>Tripterygium</taxon>
    </lineage>
</organism>
<dbReference type="PANTHER" id="PTHR11654">
    <property type="entry name" value="OLIGOPEPTIDE TRANSPORTER-RELATED"/>
    <property type="match status" value="1"/>
</dbReference>
<accession>A0A7J7BTS9</accession>
<comment type="subcellular location">
    <subcellularLocation>
        <location evidence="1">Membrane</location>
        <topology evidence="1">Multi-pass membrane protein</topology>
    </subcellularLocation>
</comment>
<evidence type="ECO:0000256" key="5">
    <source>
        <dbReference type="ARBA" id="ARBA00023136"/>
    </source>
</evidence>
<dbReference type="InParanoid" id="A0A7J7BTS9"/>
<comment type="caution">
    <text evidence="7">The sequence shown here is derived from an EMBL/GenBank/DDBJ whole genome shotgun (WGS) entry which is preliminary data.</text>
</comment>
<sequence>MVSVTLIVYVQSSVSWAIGLGIPAFLMFLSCAMFFLGTKIYVIVKPQGSPLTSVAQVVVSAAKKQKLKLPEDLLLNLFNHIPTNQSTPGFLTQISSSFSTRLRSLQMKTKSLRWFSC</sequence>
<evidence type="ECO:0000256" key="1">
    <source>
        <dbReference type="ARBA" id="ARBA00004141"/>
    </source>
</evidence>
<dbReference type="InterPro" id="IPR036259">
    <property type="entry name" value="MFS_trans_sf"/>
</dbReference>
<keyword evidence="5 6" id="KW-0472">Membrane</keyword>
<evidence type="ECO:0000256" key="4">
    <source>
        <dbReference type="ARBA" id="ARBA00022989"/>
    </source>
</evidence>
<feature type="transmembrane region" description="Helical" evidence="6">
    <location>
        <begin position="16"/>
        <end position="36"/>
    </location>
</feature>
<name>A0A7J7BTS9_TRIWF</name>
<evidence type="ECO:0000256" key="3">
    <source>
        <dbReference type="ARBA" id="ARBA00022692"/>
    </source>
</evidence>
<evidence type="ECO:0000256" key="6">
    <source>
        <dbReference type="SAM" id="Phobius"/>
    </source>
</evidence>
<dbReference type="EMBL" id="JAAARO010000023">
    <property type="protein sequence ID" value="KAF5725348.1"/>
    <property type="molecule type" value="Genomic_DNA"/>
</dbReference>
<proteinExistence type="inferred from homology"/>
<dbReference type="AlphaFoldDB" id="A0A7J7BTS9"/>
<keyword evidence="8" id="KW-1185">Reference proteome</keyword>
<keyword evidence="3 6" id="KW-0812">Transmembrane</keyword>
<keyword evidence="4 6" id="KW-1133">Transmembrane helix</keyword>
<evidence type="ECO:0000313" key="8">
    <source>
        <dbReference type="Proteomes" id="UP000593562"/>
    </source>
</evidence>
<protein>
    <submittedName>
        <fullName evidence="7">Putative nitrate transporter</fullName>
    </submittedName>
</protein>
<dbReference type="Pfam" id="PF00854">
    <property type="entry name" value="PTR2"/>
    <property type="match status" value="1"/>
</dbReference>
<evidence type="ECO:0000313" key="7">
    <source>
        <dbReference type="EMBL" id="KAF5725348.1"/>
    </source>
</evidence>
<reference evidence="7 8" key="1">
    <citation type="journal article" date="2020" name="Nat. Commun.">
        <title>Genome of Tripterygium wilfordii and identification of cytochrome P450 involved in triptolide biosynthesis.</title>
        <authorList>
            <person name="Tu L."/>
            <person name="Su P."/>
            <person name="Zhang Z."/>
            <person name="Gao L."/>
            <person name="Wang J."/>
            <person name="Hu T."/>
            <person name="Zhou J."/>
            <person name="Zhang Y."/>
            <person name="Zhao Y."/>
            <person name="Liu Y."/>
            <person name="Song Y."/>
            <person name="Tong Y."/>
            <person name="Lu Y."/>
            <person name="Yang J."/>
            <person name="Xu C."/>
            <person name="Jia M."/>
            <person name="Peters R.J."/>
            <person name="Huang L."/>
            <person name="Gao W."/>
        </authorList>
    </citation>
    <scope>NUCLEOTIDE SEQUENCE [LARGE SCALE GENOMIC DNA]</scope>
    <source>
        <strain evidence="8">cv. XIE 37</strain>
        <tissue evidence="7">Leaf</tissue>
    </source>
</reference>
<dbReference type="InterPro" id="IPR000109">
    <property type="entry name" value="POT_fam"/>
</dbReference>